<gene>
    <name evidence="3" type="ORF">ACFSKW_40470</name>
</gene>
<dbReference type="EC" id="5.4.99.5" evidence="3"/>
<dbReference type="Gene3D" id="1.20.59.10">
    <property type="entry name" value="Chorismate mutase"/>
    <property type="match status" value="1"/>
</dbReference>
<feature type="domain" description="Chorismate mutase" evidence="2">
    <location>
        <begin position="186"/>
        <end position="274"/>
    </location>
</feature>
<dbReference type="SUPFAM" id="SSF51569">
    <property type="entry name" value="Aldolase"/>
    <property type="match status" value="1"/>
</dbReference>
<evidence type="ECO:0000256" key="1">
    <source>
        <dbReference type="ARBA" id="ARBA00022679"/>
    </source>
</evidence>
<evidence type="ECO:0000259" key="2">
    <source>
        <dbReference type="PROSITE" id="PS51168"/>
    </source>
</evidence>
<sequence>MSSTLETRPLITRWISLRPHHGRVRAEDVLDGPLFVEPFSADDLPAIAERAAGVVVGAAWMQDFQLVRAVARLGLPVLVQRGHAATLEEWLAIADYCVAEGNDQVVLCESGTRTHTGHLALDLSLLRAAKARSGRPVLADVSADPSLAGAAIVAGADGLLLSPSADEEEVAQVREAVTLFSALAGHDTPATLPAARAAIDRVDAALATLLERRAELAGVVQSLKPVGGFAGRDMERERQLVARMAERAPRLGVKRLTPIMNAVIEAGLHLSEES</sequence>
<keyword evidence="4" id="KW-1185">Reference proteome</keyword>
<accession>A0ABW4T727</accession>
<dbReference type="SUPFAM" id="SSF48600">
    <property type="entry name" value="Chorismate mutase II"/>
    <property type="match status" value="1"/>
</dbReference>
<dbReference type="InterPro" id="IPR036979">
    <property type="entry name" value="CM_dom_sf"/>
</dbReference>
<dbReference type="PANTHER" id="PTHR43018:SF2">
    <property type="entry name" value="PHOSPHO-2-DEHYDRO-3-DEOXYHEPTONATE ALDOLASE"/>
    <property type="match status" value="1"/>
</dbReference>
<dbReference type="Proteomes" id="UP001597368">
    <property type="component" value="Unassembled WGS sequence"/>
</dbReference>
<keyword evidence="3" id="KW-0413">Isomerase</keyword>
<dbReference type="InterPro" id="IPR006218">
    <property type="entry name" value="DAHP1/KDSA"/>
</dbReference>
<dbReference type="Gene3D" id="3.20.20.70">
    <property type="entry name" value="Aldolase class I"/>
    <property type="match status" value="1"/>
</dbReference>
<dbReference type="InterPro" id="IPR013785">
    <property type="entry name" value="Aldolase_TIM"/>
</dbReference>
<dbReference type="EMBL" id="JBHUFV010000061">
    <property type="protein sequence ID" value="MFD1937763.1"/>
    <property type="molecule type" value="Genomic_DNA"/>
</dbReference>
<dbReference type="Pfam" id="PF01817">
    <property type="entry name" value="CM_2"/>
    <property type="match status" value="1"/>
</dbReference>
<evidence type="ECO:0000313" key="3">
    <source>
        <dbReference type="EMBL" id="MFD1937763.1"/>
    </source>
</evidence>
<keyword evidence="1" id="KW-0808">Transferase</keyword>
<proteinExistence type="predicted"/>
<protein>
    <submittedName>
        <fullName evidence="3">Chorismate mutase</fullName>
        <ecNumber evidence="3">5.4.99.5</ecNumber>
    </submittedName>
</protein>
<dbReference type="GO" id="GO:0004106">
    <property type="term" value="F:chorismate mutase activity"/>
    <property type="evidence" value="ECO:0007669"/>
    <property type="project" value="UniProtKB-EC"/>
</dbReference>
<dbReference type="PROSITE" id="PS51168">
    <property type="entry name" value="CHORISMATE_MUT_2"/>
    <property type="match status" value="1"/>
</dbReference>
<reference evidence="4" key="1">
    <citation type="journal article" date="2019" name="Int. J. Syst. Evol. Microbiol.">
        <title>The Global Catalogue of Microorganisms (GCM) 10K type strain sequencing project: providing services to taxonomists for standard genome sequencing and annotation.</title>
        <authorList>
            <consortium name="The Broad Institute Genomics Platform"/>
            <consortium name="The Broad Institute Genome Sequencing Center for Infectious Disease"/>
            <person name="Wu L."/>
            <person name="Ma J."/>
        </authorList>
    </citation>
    <scope>NUCLEOTIDE SEQUENCE [LARGE SCALE GENOMIC DNA]</scope>
    <source>
        <strain evidence="4">ICMP 6774ER</strain>
    </source>
</reference>
<dbReference type="PANTHER" id="PTHR43018">
    <property type="entry name" value="PHOSPHO-2-DEHYDRO-3-DEOXYHEPTONATE ALDOLASE"/>
    <property type="match status" value="1"/>
</dbReference>
<organism evidence="3 4">
    <name type="scientific">Nonomuraea mangrovi</name>
    <dbReference type="NCBI Taxonomy" id="2316207"/>
    <lineage>
        <taxon>Bacteria</taxon>
        <taxon>Bacillati</taxon>
        <taxon>Actinomycetota</taxon>
        <taxon>Actinomycetes</taxon>
        <taxon>Streptosporangiales</taxon>
        <taxon>Streptosporangiaceae</taxon>
        <taxon>Nonomuraea</taxon>
    </lineage>
</organism>
<evidence type="ECO:0000313" key="4">
    <source>
        <dbReference type="Proteomes" id="UP001597368"/>
    </source>
</evidence>
<name>A0ABW4T727_9ACTN</name>
<dbReference type="Pfam" id="PF00793">
    <property type="entry name" value="DAHP_synth_1"/>
    <property type="match status" value="1"/>
</dbReference>
<dbReference type="SMART" id="SM00830">
    <property type="entry name" value="CM_2"/>
    <property type="match status" value="1"/>
</dbReference>
<dbReference type="InterPro" id="IPR052899">
    <property type="entry name" value="Class-I_DAHP_synthase"/>
</dbReference>
<comment type="caution">
    <text evidence="3">The sequence shown here is derived from an EMBL/GenBank/DDBJ whole genome shotgun (WGS) entry which is preliminary data.</text>
</comment>
<dbReference type="RefSeq" id="WP_379579234.1">
    <property type="nucleotide sequence ID" value="NZ_JBHUFV010000061.1"/>
</dbReference>
<dbReference type="InterPro" id="IPR036263">
    <property type="entry name" value="Chorismate_II_sf"/>
</dbReference>
<dbReference type="InterPro" id="IPR002701">
    <property type="entry name" value="CM_II_prokaryot"/>
</dbReference>